<evidence type="ECO:0000313" key="1">
    <source>
        <dbReference type="EMBL" id="TDK51283.1"/>
    </source>
</evidence>
<reference evidence="1 2" key="1">
    <citation type="submission" date="2019-03" db="EMBL/GenBank/DDBJ databases">
        <title>Ruegeria lutea sp. nov., a novel strain, isolated from marine sediment, the Masan Bay, South Korea.</title>
        <authorList>
            <person name="Kim J."/>
            <person name="Kim D.-Y."/>
            <person name="Lee S.-S."/>
        </authorList>
    </citation>
    <scope>NUCLEOTIDE SEQUENCE [LARGE SCALE GENOMIC DNA]</scope>
    <source>
        <strain evidence="1 2">318-1</strain>
    </source>
</reference>
<accession>A0A4R5VH87</accession>
<gene>
    <name evidence="1" type="ORF">E1832_03915</name>
</gene>
<dbReference type="InterPro" id="IPR021848">
    <property type="entry name" value="HODM_asu-like"/>
</dbReference>
<dbReference type="Proteomes" id="UP000295301">
    <property type="component" value="Unassembled WGS sequence"/>
</dbReference>
<keyword evidence="2" id="KW-1185">Reference proteome</keyword>
<dbReference type="AlphaFoldDB" id="A0A4R5VH87"/>
<dbReference type="OrthoDB" id="5242510at2"/>
<evidence type="ECO:0000313" key="2">
    <source>
        <dbReference type="Proteomes" id="UP000295301"/>
    </source>
</evidence>
<name>A0A4R5VH87_9RHOB</name>
<comment type="caution">
    <text evidence="1">The sequence shown here is derived from an EMBL/GenBank/DDBJ whole genome shotgun (WGS) entry which is preliminary data.</text>
</comment>
<dbReference type="EMBL" id="SMUV01000048">
    <property type="protein sequence ID" value="TDK51283.1"/>
    <property type="molecule type" value="Genomic_DNA"/>
</dbReference>
<sequence>MTEILQTRIPYDISDHHRLPGIQPLAPEDWLIRDEAFAGQMAYRDRLLSDRREAVLAMDEGARAAAEELLDLVLERAYPGAGDAVTRPDGVSVDIDRNDPMGTLGRLVQEDLCILQKPEGAEEHVLTAAVLCFPASWTLEEKFMHPLIRIHVPVPEYDGNIAARVQRLFDGVQPGRPLWRFNALWYDDPDLHQPRREAEKRPHRRAAADQYLRSERQSVLRLPRTRAVVFSIHTFVLARADAQVGTDDLESAGG</sequence>
<dbReference type="Pfam" id="PF11927">
    <property type="entry name" value="HODM_asu-like"/>
    <property type="match status" value="1"/>
</dbReference>
<dbReference type="RefSeq" id="WP_133358424.1">
    <property type="nucleotide sequence ID" value="NZ_SMUV01000048.1"/>
</dbReference>
<organism evidence="1 2">
    <name type="scientific">Antarcticimicrobium luteum</name>
    <dbReference type="NCBI Taxonomy" id="2547397"/>
    <lineage>
        <taxon>Bacteria</taxon>
        <taxon>Pseudomonadati</taxon>
        <taxon>Pseudomonadota</taxon>
        <taxon>Alphaproteobacteria</taxon>
        <taxon>Rhodobacterales</taxon>
        <taxon>Paracoccaceae</taxon>
        <taxon>Antarcticimicrobium</taxon>
    </lineage>
</organism>
<proteinExistence type="predicted"/>
<protein>
    <submittedName>
        <fullName evidence="1">DUF3445 domain-containing protein</fullName>
    </submittedName>
</protein>